<reference evidence="1" key="1">
    <citation type="submission" date="2020-05" db="EMBL/GenBank/DDBJ databases">
        <title>Mycena genomes resolve the evolution of fungal bioluminescence.</title>
        <authorList>
            <person name="Tsai I.J."/>
        </authorList>
    </citation>
    <scope>NUCLEOTIDE SEQUENCE</scope>
    <source>
        <strain evidence="1">CCC161011</strain>
    </source>
</reference>
<protein>
    <recommendedName>
        <fullName evidence="3">Ricin B lectin domain-containing protein</fullName>
    </recommendedName>
</protein>
<evidence type="ECO:0000313" key="1">
    <source>
        <dbReference type="EMBL" id="KAF7362794.1"/>
    </source>
</evidence>
<keyword evidence="2" id="KW-1185">Reference proteome</keyword>
<dbReference type="AlphaFoldDB" id="A0A8H6YQP5"/>
<dbReference type="Proteomes" id="UP000620124">
    <property type="component" value="Unassembled WGS sequence"/>
</dbReference>
<dbReference type="OrthoDB" id="2852702at2759"/>
<accession>A0A8H6YQP5</accession>
<dbReference type="Gene3D" id="2.80.10.50">
    <property type="match status" value="1"/>
</dbReference>
<sequence length="171" mass="18516">MWTLCYISIKALWYLWEATGQSIMVAINCTPLSLAFFTAFTGNVLHIVNVASPTGSPIITMPRASPSIQNQMWEFAGINGPENNEGLLLPEGLSLFLSADSTSDLQHRQATGQTLPTIFSLTNCINSTAGALTTNDLALTAWPLDPARNFTPVTFETFTGDASQIWSFVPA</sequence>
<comment type="caution">
    <text evidence="1">The sequence shown here is derived from an EMBL/GenBank/DDBJ whole genome shotgun (WGS) entry which is preliminary data.</text>
</comment>
<name>A0A8H6YQP5_9AGAR</name>
<evidence type="ECO:0000313" key="2">
    <source>
        <dbReference type="Proteomes" id="UP000620124"/>
    </source>
</evidence>
<gene>
    <name evidence="1" type="ORF">MVEN_00629100</name>
</gene>
<organism evidence="1 2">
    <name type="scientific">Mycena venus</name>
    <dbReference type="NCBI Taxonomy" id="2733690"/>
    <lineage>
        <taxon>Eukaryota</taxon>
        <taxon>Fungi</taxon>
        <taxon>Dikarya</taxon>
        <taxon>Basidiomycota</taxon>
        <taxon>Agaricomycotina</taxon>
        <taxon>Agaricomycetes</taxon>
        <taxon>Agaricomycetidae</taxon>
        <taxon>Agaricales</taxon>
        <taxon>Marasmiineae</taxon>
        <taxon>Mycenaceae</taxon>
        <taxon>Mycena</taxon>
    </lineage>
</organism>
<dbReference type="EMBL" id="JACAZI010000004">
    <property type="protein sequence ID" value="KAF7362794.1"/>
    <property type="molecule type" value="Genomic_DNA"/>
</dbReference>
<evidence type="ECO:0008006" key="3">
    <source>
        <dbReference type="Google" id="ProtNLM"/>
    </source>
</evidence>
<proteinExistence type="predicted"/>